<comment type="similarity">
    <text evidence="1">Belongs to the TolB family.</text>
</comment>
<dbReference type="InterPro" id="IPR011042">
    <property type="entry name" value="6-blade_b-propeller_TolB-like"/>
</dbReference>
<gene>
    <name evidence="3" type="ORF">METZ01_LOCUS142945</name>
</gene>
<evidence type="ECO:0000256" key="2">
    <source>
        <dbReference type="SAM" id="MobiDB-lite"/>
    </source>
</evidence>
<dbReference type="InterPro" id="IPR011659">
    <property type="entry name" value="WD40"/>
</dbReference>
<proteinExistence type="inferred from homology"/>
<accession>A0A381ZM89</accession>
<name>A0A381ZM89_9ZZZZ</name>
<dbReference type="EMBL" id="UINC01021785">
    <property type="protein sequence ID" value="SVA90091.1"/>
    <property type="molecule type" value="Genomic_DNA"/>
</dbReference>
<evidence type="ECO:0008006" key="4">
    <source>
        <dbReference type="Google" id="ProtNLM"/>
    </source>
</evidence>
<dbReference type="AlphaFoldDB" id="A0A381ZM89"/>
<sequence>AGAGNGLWRVSANGGAPDALTTPDPQQGESHVWPSVLPDGSAVLFTITSAERQDSQVAVLSLETGEQQVLIEGGSNPHYASTGHLVYGANGSLNAMVFDAGSLTVSGDAIPVLQDVNMKGSGAVNFSVSVTGALVFVPGGPTSELTLAWVDRAGAMEPLRAALGLNGWPRLSPDGNQVAMIMTGPGSSGGDVWIRNLERDLDSRLTATGPNLFPIWTQSGERVTFAGFRDGRYQVYWTAVDAGIAEELLLGGDGSFFPASWSGGDESLVYYMSPGLVDRNLGVMAADGSTTPFLATEFNERAPRLSPNGQWVAYVSNQSGDDQVYVRSFPDSAQMLQVSTQGGSEPVWSPDGTELFYRNGDEMLTVEVEGTTDAEFGIPNPLFEGTYEADPNGIGVANYDVSQDGQRFLMVSRDSRSERLSLVVVENWFEELKERVPVP</sequence>
<feature type="non-terminal residue" evidence="3">
    <location>
        <position position="1"/>
    </location>
</feature>
<protein>
    <recommendedName>
        <fullName evidence="4">Dipeptidylpeptidase IV N-terminal domain-containing protein</fullName>
    </recommendedName>
</protein>
<feature type="region of interest" description="Disordered" evidence="2">
    <location>
        <begin position="1"/>
        <end position="29"/>
    </location>
</feature>
<dbReference type="Pfam" id="PF07676">
    <property type="entry name" value="PD40"/>
    <property type="match status" value="3"/>
</dbReference>
<dbReference type="Gene3D" id="2.120.10.30">
    <property type="entry name" value="TolB, C-terminal domain"/>
    <property type="match status" value="3"/>
</dbReference>
<evidence type="ECO:0000256" key="1">
    <source>
        <dbReference type="ARBA" id="ARBA00009820"/>
    </source>
</evidence>
<dbReference type="PANTHER" id="PTHR36842:SF1">
    <property type="entry name" value="PROTEIN TOLB"/>
    <property type="match status" value="1"/>
</dbReference>
<organism evidence="3">
    <name type="scientific">marine metagenome</name>
    <dbReference type="NCBI Taxonomy" id="408172"/>
    <lineage>
        <taxon>unclassified sequences</taxon>
        <taxon>metagenomes</taxon>
        <taxon>ecological metagenomes</taxon>
    </lineage>
</organism>
<dbReference type="PANTHER" id="PTHR36842">
    <property type="entry name" value="PROTEIN TOLB HOMOLOG"/>
    <property type="match status" value="1"/>
</dbReference>
<dbReference type="SUPFAM" id="SSF82171">
    <property type="entry name" value="DPP6 N-terminal domain-like"/>
    <property type="match status" value="1"/>
</dbReference>
<reference evidence="3" key="1">
    <citation type="submission" date="2018-05" db="EMBL/GenBank/DDBJ databases">
        <authorList>
            <person name="Lanie J.A."/>
            <person name="Ng W.-L."/>
            <person name="Kazmierczak K.M."/>
            <person name="Andrzejewski T.M."/>
            <person name="Davidsen T.M."/>
            <person name="Wayne K.J."/>
            <person name="Tettelin H."/>
            <person name="Glass J.I."/>
            <person name="Rusch D."/>
            <person name="Podicherti R."/>
            <person name="Tsui H.-C.T."/>
            <person name="Winkler M.E."/>
        </authorList>
    </citation>
    <scope>NUCLEOTIDE SEQUENCE</scope>
</reference>
<evidence type="ECO:0000313" key="3">
    <source>
        <dbReference type="EMBL" id="SVA90091.1"/>
    </source>
</evidence>